<evidence type="ECO:0000313" key="11">
    <source>
        <dbReference type="Proteomes" id="UP001216638"/>
    </source>
</evidence>
<keyword evidence="4 7" id="KW-0472">Membrane</keyword>
<dbReference type="Gene3D" id="1.10.287.110">
    <property type="entry name" value="DnaJ domain"/>
    <property type="match status" value="1"/>
</dbReference>
<comment type="subcellular location">
    <subcellularLocation>
        <location evidence="5">Endomembrane system</location>
        <topology evidence="5">Single-pass membrane protein</topology>
    </subcellularLocation>
</comment>
<dbReference type="EMBL" id="CP119952">
    <property type="protein sequence ID" value="WFC95443.1"/>
    <property type="molecule type" value="Genomic_DNA"/>
</dbReference>
<dbReference type="InterPro" id="IPR052606">
    <property type="entry name" value="DnaJ_domain_protein"/>
</dbReference>
<dbReference type="PANTHER" id="PTHR44653:SF2">
    <property type="entry name" value="DNAJ HOMOLOG SUBFAMILY C MEMBER 1"/>
    <property type="match status" value="1"/>
</dbReference>
<feature type="chain" id="PRO_5042131351" description="J domain-containing protein" evidence="8">
    <location>
        <begin position="22"/>
        <end position="337"/>
    </location>
</feature>
<accession>A0AAF0DSW2</accession>
<evidence type="ECO:0000313" key="10">
    <source>
        <dbReference type="EMBL" id="WFC95443.1"/>
    </source>
</evidence>
<evidence type="ECO:0000256" key="4">
    <source>
        <dbReference type="ARBA" id="ARBA00023136"/>
    </source>
</evidence>
<evidence type="ECO:0000256" key="3">
    <source>
        <dbReference type="ARBA" id="ARBA00022989"/>
    </source>
</evidence>
<evidence type="ECO:0000256" key="8">
    <source>
        <dbReference type="SAM" id="SignalP"/>
    </source>
</evidence>
<evidence type="ECO:0000256" key="5">
    <source>
        <dbReference type="ARBA" id="ARBA00037847"/>
    </source>
</evidence>
<sequence length="337" mass="38350">MYLGRFLVLSAIFALGAVVYAANWDKDDIEIFDLQHALEKMEGAGANFYSIMGLKPSATLAQIRKAYREKSLEWHPDKNSGVPNAYKRFEQLGLIHKILRDERRDRYDHFLSHGFPKWRSTGYYYERYRPGLPLVLFLLVVLSVGVQLLVQKINWRKDKERIENLRRSAYALAWGAWFQTPSNESKGIKPKARPHEKKVRVPLSGFPDFPKAPAESAIKAGTVDWDEEGDKVRKAVTSAPLSFSEDNHLLDVMVYADGSMAASNPATQEWFAIEPLEDKNAPSLLTTWPVTLIKSFFAKRESEIAEPQDAHADETVEEPTSAKKTPARRRKRATKSN</sequence>
<evidence type="ECO:0000256" key="2">
    <source>
        <dbReference type="ARBA" id="ARBA00022729"/>
    </source>
</evidence>
<dbReference type="CDD" id="cd06257">
    <property type="entry name" value="DnaJ"/>
    <property type="match status" value="1"/>
</dbReference>
<feature type="compositionally biased region" description="Basic residues" evidence="6">
    <location>
        <begin position="325"/>
        <end position="337"/>
    </location>
</feature>
<evidence type="ECO:0000256" key="1">
    <source>
        <dbReference type="ARBA" id="ARBA00022692"/>
    </source>
</evidence>
<feature type="compositionally biased region" description="Basic and acidic residues" evidence="6">
    <location>
        <begin position="303"/>
        <end position="314"/>
    </location>
</feature>
<proteinExistence type="predicted"/>
<keyword evidence="3 7" id="KW-1133">Transmembrane helix</keyword>
<dbReference type="Pfam" id="PF00226">
    <property type="entry name" value="DnaJ"/>
    <property type="match status" value="1"/>
</dbReference>
<dbReference type="SMART" id="SM00271">
    <property type="entry name" value="DnaJ"/>
    <property type="match status" value="1"/>
</dbReference>
<dbReference type="InterPro" id="IPR001623">
    <property type="entry name" value="DnaJ_domain"/>
</dbReference>
<keyword evidence="1 7" id="KW-0812">Transmembrane</keyword>
<keyword evidence="11" id="KW-1185">Reference proteome</keyword>
<reference evidence="10" key="1">
    <citation type="submission" date="2023-03" db="EMBL/GenBank/DDBJ databases">
        <title>Mating type loci evolution in Malassezia.</title>
        <authorList>
            <person name="Coelho M.A."/>
        </authorList>
    </citation>
    <scope>NUCLEOTIDE SEQUENCE</scope>
    <source>
        <strain evidence="10">CBS 14135</strain>
    </source>
</reference>
<evidence type="ECO:0000259" key="9">
    <source>
        <dbReference type="SMART" id="SM00271"/>
    </source>
</evidence>
<dbReference type="PANTHER" id="PTHR44653">
    <property type="entry name" value="DNAJ HOMOLOG SUBFAMILY C MEMBER 1"/>
    <property type="match status" value="1"/>
</dbReference>
<keyword evidence="2 8" id="KW-0732">Signal</keyword>
<dbReference type="SUPFAM" id="SSF46565">
    <property type="entry name" value="Chaperone J-domain"/>
    <property type="match status" value="1"/>
</dbReference>
<protein>
    <recommendedName>
        <fullName evidence="9">J domain-containing protein</fullName>
    </recommendedName>
</protein>
<feature type="transmembrane region" description="Helical" evidence="7">
    <location>
        <begin position="131"/>
        <end position="150"/>
    </location>
</feature>
<name>A0AAF0DSW2_9BASI</name>
<dbReference type="AlphaFoldDB" id="A0AAF0DSW2"/>
<organism evidence="10 11">
    <name type="scientific">Malassezia brasiliensis</name>
    <dbReference type="NCBI Taxonomy" id="1821822"/>
    <lineage>
        <taxon>Eukaryota</taxon>
        <taxon>Fungi</taxon>
        <taxon>Dikarya</taxon>
        <taxon>Basidiomycota</taxon>
        <taxon>Ustilaginomycotina</taxon>
        <taxon>Malasseziomycetes</taxon>
        <taxon>Malasseziales</taxon>
        <taxon>Malasseziaceae</taxon>
        <taxon>Malassezia</taxon>
    </lineage>
</organism>
<evidence type="ECO:0000256" key="6">
    <source>
        <dbReference type="SAM" id="MobiDB-lite"/>
    </source>
</evidence>
<gene>
    <name evidence="10" type="ORF">MBRA1_002091</name>
</gene>
<evidence type="ECO:0000256" key="7">
    <source>
        <dbReference type="SAM" id="Phobius"/>
    </source>
</evidence>
<feature type="region of interest" description="Disordered" evidence="6">
    <location>
        <begin position="303"/>
        <end position="337"/>
    </location>
</feature>
<dbReference type="PRINTS" id="PR00625">
    <property type="entry name" value="JDOMAIN"/>
</dbReference>
<dbReference type="GO" id="GO:0012505">
    <property type="term" value="C:endomembrane system"/>
    <property type="evidence" value="ECO:0007669"/>
    <property type="project" value="UniProtKB-SubCell"/>
</dbReference>
<feature type="signal peptide" evidence="8">
    <location>
        <begin position="1"/>
        <end position="21"/>
    </location>
</feature>
<dbReference type="InterPro" id="IPR036869">
    <property type="entry name" value="J_dom_sf"/>
</dbReference>
<dbReference type="Proteomes" id="UP001216638">
    <property type="component" value="Chromosome 2"/>
</dbReference>
<feature type="domain" description="J" evidence="9">
    <location>
        <begin position="46"/>
        <end position="104"/>
    </location>
</feature>